<dbReference type="Gene3D" id="2.130.10.10">
    <property type="entry name" value="YVTN repeat-like/Quinoprotein amine dehydrogenase"/>
    <property type="match status" value="1"/>
</dbReference>
<dbReference type="AlphaFoldDB" id="T1HY47"/>
<dbReference type="PANTHER" id="PTHR19856:SF0">
    <property type="entry name" value="WD REPEAT-CONTAINING PROTEIN 1"/>
    <property type="match status" value="1"/>
</dbReference>
<sequence>MDRVGAWRTDEDQFDFLFTNGNSVIIRNIDNPAMSDTYTEHSVPVNVAKYSPSGFYIASGDQSGRVRIWDTVNKEHLLKNEFQPIGGPIKDISWTPDSQRIVVVGEGRERFGHVFMAETGTSTISNISDVKKVRHRRGHGNYNWLATWNVRSLGKPGALKTLREELDKYGIEIAALQEIRWGKEGTFRAGEYS</sequence>
<dbReference type="Proteomes" id="UP000015103">
    <property type="component" value="Unassembled WGS sequence"/>
</dbReference>
<dbReference type="eggNOG" id="KOG0318">
    <property type="taxonomic scope" value="Eukaryota"/>
</dbReference>
<dbReference type="SUPFAM" id="SSF50978">
    <property type="entry name" value="WD40 repeat-like"/>
    <property type="match status" value="1"/>
</dbReference>
<dbReference type="EMBL" id="ACPB03009920">
    <property type="status" value="NOT_ANNOTATED_CDS"/>
    <property type="molecule type" value="Genomic_DNA"/>
</dbReference>
<evidence type="ECO:0000313" key="5">
    <source>
        <dbReference type="Proteomes" id="UP000015103"/>
    </source>
</evidence>
<keyword evidence="2" id="KW-0677">Repeat</keyword>
<dbReference type="EMBL" id="ACPB03009921">
    <property type="status" value="NOT_ANNOTATED_CDS"/>
    <property type="molecule type" value="Genomic_DNA"/>
</dbReference>
<dbReference type="GO" id="GO:0051015">
    <property type="term" value="F:actin filament binding"/>
    <property type="evidence" value="ECO:0007669"/>
    <property type="project" value="TreeGrafter"/>
</dbReference>
<dbReference type="InterPro" id="IPR036322">
    <property type="entry name" value="WD40_repeat_dom_sf"/>
</dbReference>
<dbReference type="HOGENOM" id="CLU_1410436_0_0_1"/>
<proteinExistence type="inferred from homology"/>
<dbReference type="PROSITE" id="PS50294">
    <property type="entry name" value="WD_REPEATS_REGION"/>
    <property type="match status" value="1"/>
</dbReference>
<dbReference type="SMART" id="SM00320">
    <property type="entry name" value="WD40"/>
    <property type="match status" value="2"/>
</dbReference>
<dbReference type="GO" id="GO:0030864">
    <property type="term" value="C:cortical actin cytoskeleton"/>
    <property type="evidence" value="ECO:0007669"/>
    <property type="project" value="TreeGrafter"/>
</dbReference>
<dbReference type="GO" id="GO:0045214">
    <property type="term" value="P:sarcomere organization"/>
    <property type="evidence" value="ECO:0007669"/>
    <property type="project" value="TreeGrafter"/>
</dbReference>
<dbReference type="GO" id="GO:0030042">
    <property type="term" value="P:actin filament depolymerization"/>
    <property type="evidence" value="ECO:0007669"/>
    <property type="project" value="TreeGrafter"/>
</dbReference>
<reference evidence="4" key="1">
    <citation type="submission" date="2015-05" db="UniProtKB">
        <authorList>
            <consortium name="EnsemblMetazoa"/>
        </authorList>
    </citation>
    <scope>IDENTIFICATION</scope>
</reference>
<protein>
    <submittedName>
        <fullName evidence="4">WD_REPEATS_REGION domain-containing protein</fullName>
    </submittedName>
</protein>
<dbReference type="PROSITE" id="PS50082">
    <property type="entry name" value="WD_REPEATS_2"/>
    <property type="match status" value="1"/>
</dbReference>
<dbReference type="InterPro" id="IPR036691">
    <property type="entry name" value="Endo/exonu/phosph_ase_sf"/>
</dbReference>
<dbReference type="PANTHER" id="PTHR19856">
    <property type="entry name" value="WD-REPEATCONTAINING PROTEIN WDR1"/>
    <property type="match status" value="1"/>
</dbReference>
<dbReference type="EnsemblMetazoa" id="RPRC008967-RA">
    <property type="protein sequence ID" value="RPRC008967-PA"/>
    <property type="gene ID" value="RPRC008967"/>
</dbReference>
<keyword evidence="5" id="KW-1185">Reference proteome</keyword>
<dbReference type="STRING" id="13249.T1HY47"/>
<dbReference type="InterPro" id="IPR015943">
    <property type="entry name" value="WD40/YVTN_repeat-like_dom_sf"/>
</dbReference>
<dbReference type="InterPro" id="IPR001680">
    <property type="entry name" value="WD40_rpt"/>
</dbReference>
<dbReference type="SUPFAM" id="SSF56219">
    <property type="entry name" value="DNase I-like"/>
    <property type="match status" value="1"/>
</dbReference>
<dbReference type="GO" id="GO:0040011">
    <property type="term" value="P:locomotion"/>
    <property type="evidence" value="ECO:0007669"/>
    <property type="project" value="TreeGrafter"/>
</dbReference>
<dbReference type="Pfam" id="PF00400">
    <property type="entry name" value="WD40"/>
    <property type="match status" value="1"/>
</dbReference>
<comment type="similarity">
    <text evidence="3">Belongs to the WD repeat AIP1 family.</text>
</comment>
<evidence type="ECO:0000256" key="1">
    <source>
        <dbReference type="ARBA" id="ARBA00022574"/>
    </source>
</evidence>
<dbReference type="InParanoid" id="T1HY47"/>
<evidence type="ECO:0000256" key="3">
    <source>
        <dbReference type="ARBA" id="ARBA00038366"/>
    </source>
</evidence>
<organism evidence="4 5">
    <name type="scientific">Rhodnius prolixus</name>
    <name type="common">Triatomid bug</name>
    <dbReference type="NCBI Taxonomy" id="13249"/>
    <lineage>
        <taxon>Eukaryota</taxon>
        <taxon>Metazoa</taxon>
        <taxon>Ecdysozoa</taxon>
        <taxon>Arthropoda</taxon>
        <taxon>Hexapoda</taxon>
        <taxon>Insecta</taxon>
        <taxon>Pterygota</taxon>
        <taxon>Neoptera</taxon>
        <taxon>Paraneoptera</taxon>
        <taxon>Hemiptera</taxon>
        <taxon>Heteroptera</taxon>
        <taxon>Panheteroptera</taxon>
        <taxon>Cimicomorpha</taxon>
        <taxon>Reduviidae</taxon>
        <taxon>Triatominae</taxon>
        <taxon>Rhodnius</taxon>
    </lineage>
</organism>
<accession>T1HY47</accession>
<evidence type="ECO:0000256" key="2">
    <source>
        <dbReference type="ARBA" id="ARBA00022737"/>
    </source>
</evidence>
<name>T1HY47_RHOPR</name>
<evidence type="ECO:0000313" key="4">
    <source>
        <dbReference type="EnsemblMetazoa" id="RPRC008967-PA"/>
    </source>
</evidence>
<keyword evidence="1" id="KW-0853">WD repeat</keyword>
<dbReference type="EMBL" id="ACPB03009919">
    <property type="status" value="NOT_ANNOTATED_CDS"/>
    <property type="molecule type" value="Genomic_DNA"/>
</dbReference>
<dbReference type="VEuPathDB" id="VectorBase:RPRC008967"/>